<evidence type="ECO:0000313" key="2">
    <source>
        <dbReference type="EMBL" id="BAC34626.1"/>
    </source>
</evidence>
<sequence length="198" mass="20074">RAPRASEELGAGAKVSSQLWPRAPPPPPTPARGLGPALPRSLGPPPEAGPGRAAPAVSLWRVEPPLAPGRPSASPRLRARVPALGLPWGCRGAAVGPGPGGTRGTASCPPHVPRRRGCAWGPGTCSAQPRAGAQGQDESDSVLREDGHRGALQGRPAPGPRAHPAGAAAVPEDPGPGSWILGEDSSLRIHRWRNPGSG</sequence>
<dbReference type="OrthoDB" id="6264899at2759"/>
<reference evidence="2" key="4">
    <citation type="journal article" date="2001" name="Nature">
        <title>Functional annotation of a full-length mouse cDNA collection.</title>
        <authorList>
            <consortium name="The RIKEN Genome Exploration Research Group Phase II Team and the FANTOM Consortium"/>
        </authorList>
    </citation>
    <scope>NUCLEOTIDE SEQUENCE</scope>
    <source>
        <strain evidence="2">C57BL/6J</strain>
        <tissue evidence="2">Spinal ganglion</tissue>
    </source>
</reference>
<reference evidence="2" key="8">
    <citation type="journal article" date="2005" name="Science">
        <title>Antisense Transcription in the Mammalian Transcriptome.</title>
        <authorList>
            <consortium name="RIKEN Genome Exploration Research Group and Genome Science Group (Genome Network Project Core Group) and the FANTOM Consortium"/>
        </authorList>
    </citation>
    <scope>NUCLEOTIDE SEQUENCE</scope>
    <source>
        <strain evidence="2">C57BL/6J</strain>
        <tissue evidence="2">Spinal ganglion</tissue>
    </source>
</reference>
<name>Q8BKM8_MOUSE</name>
<dbReference type="MGI" id="MGI:1919301">
    <property type="gene designation" value="Pard3b"/>
</dbReference>
<dbReference type="RefSeq" id="NP_001074519.2">
    <property type="nucleotide sequence ID" value="NM_001081050.2"/>
</dbReference>
<reference evidence="2" key="7">
    <citation type="journal article" date="2005" name="Science">
        <title>The Transcriptional Landscape of the Mammalian Genome.</title>
        <authorList>
            <consortium name="The FANTOM Consortium"/>
            <consortium name="Riken Genome Exploration Research Group and Genome Science Group (Genome Network Project Core Group)"/>
        </authorList>
    </citation>
    <scope>NUCLEOTIDE SEQUENCE</scope>
    <source>
        <strain evidence="2">C57BL/6J</strain>
        <tissue evidence="2">Spinal ganglion</tissue>
    </source>
</reference>
<dbReference type="AGR" id="MGI:1919301"/>
<reference evidence="2" key="1">
    <citation type="journal article" date="1999" name="Methods Enzymol.">
        <title>High-efficiency full-length cDNA cloning.</title>
        <authorList>
            <person name="Carninci P."/>
            <person name="Hayashizaki Y."/>
        </authorList>
    </citation>
    <scope>NUCLEOTIDE SEQUENCE</scope>
    <source>
        <strain evidence="2">C57BL/6J</strain>
        <tissue evidence="2">Spinal ganglion</tissue>
    </source>
</reference>
<dbReference type="EMBL" id="AK051398">
    <property type="protein sequence ID" value="BAC34626.1"/>
    <property type="molecule type" value="mRNA"/>
</dbReference>
<feature type="compositionally biased region" description="Low complexity" evidence="1">
    <location>
        <begin position="154"/>
        <end position="169"/>
    </location>
</feature>
<organism evidence="2">
    <name type="scientific">Mus musculus</name>
    <name type="common">Mouse</name>
    <dbReference type="NCBI Taxonomy" id="10090"/>
    <lineage>
        <taxon>Eukaryota</taxon>
        <taxon>Metazoa</taxon>
        <taxon>Chordata</taxon>
        <taxon>Craniata</taxon>
        <taxon>Vertebrata</taxon>
        <taxon>Euteleostomi</taxon>
        <taxon>Mammalia</taxon>
        <taxon>Eutheria</taxon>
        <taxon>Euarchontoglires</taxon>
        <taxon>Glires</taxon>
        <taxon>Rodentia</taxon>
        <taxon>Myomorpha</taxon>
        <taxon>Muroidea</taxon>
        <taxon>Muridae</taxon>
        <taxon>Murinae</taxon>
        <taxon>Mus</taxon>
        <taxon>Mus</taxon>
    </lineage>
</organism>
<reference evidence="2" key="5">
    <citation type="submission" date="2001-07" db="EMBL/GenBank/DDBJ databases">
        <authorList>
            <person name="Adachi J."/>
            <person name="Aizawa K."/>
            <person name="Akimura T."/>
            <person name="Arakawa T."/>
            <person name="Bono H."/>
            <person name="Carninci P."/>
            <person name="Fukuda S."/>
            <person name="Furuno M."/>
            <person name="Hanagaki T."/>
            <person name="Hara A."/>
            <person name="Hashizume W."/>
            <person name="Hayashida K."/>
            <person name="Hayatsu N."/>
            <person name="Hiramoto K."/>
            <person name="Hiraoka T."/>
            <person name="Hirozane T."/>
            <person name="Hori F."/>
            <person name="Imotani K."/>
            <person name="Ishii Y."/>
            <person name="Itoh M."/>
            <person name="Kagawa I."/>
            <person name="Kasukawa T."/>
            <person name="Katoh H."/>
            <person name="Kawai J."/>
            <person name="Kojima Y."/>
            <person name="Kondo S."/>
            <person name="Konno H."/>
            <person name="Kouda M."/>
            <person name="Koya S."/>
            <person name="Kurihara C."/>
            <person name="Matsuyama T."/>
            <person name="Miyazaki A."/>
            <person name="Murata M."/>
            <person name="Nakamura M."/>
            <person name="Nishi K."/>
            <person name="Nomura K."/>
            <person name="Numazaki R."/>
            <person name="Ohno M."/>
            <person name="Ohsato N."/>
            <person name="Okazaki Y."/>
            <person name="Saito R."/>
            <person name="Saitoh H."/>
            <person name="Sakai C."/>
            <person name="Sakai K."/>
            <person name="Sakazume N."/>
            <person name="Sano H."/>
            <person name="Sasaki D."/>
            <person name="Shibata K."/>
            <person name="Shinagawa A."/>
            <person name="Shiraki T."/>
            <person name="Sogabe Y."/>
            <person name="Tagami M."/>
            <person name="Tagawa A."/>
            <person name="Takahashi F."/>
            <person name="Takaku-Akahira S."/>
            <person name="Takeda Y."/>
            <person name="Tanaka T."/>
            <person name="Tomaru A."/>
            <person name="Toya T."/>
            <person name="Yasunishi A."/>
            <person name="Muramatsu M."/>
            <person name="Hayashizaki Y."/>
        </authorList>
    </citation>
    <scope>NUCLEOTIDE SEQUENCE</scope>
    <source>
        <strain evidence="2">C57BL/6J</strain>
        <tissue evidence="2">Spinal ganglion</tissue>
    </source>
</reference>
<reference evidence="2" key="3">
    <citation type="journal article" date="2000" name="Genome Res.">
        <title>RIKEN integrated sequence analysis (RISA) system--384-format sequencing pipeline with 384 multicapillary sequencer.</title>
        <authorList>
            <person name="Shibata K."/>
            <person name="Itoh M."/>
            <person name="Aizawa K."/>
            <person name="Nagaoka S."/>
            <person name="Sasaki N."/>
            <person name="Carninci P."/>
            <person name="Konno H."/>
            <person name="Akiyama J."/>
            <person name="Nishi K."/>
            <person name="Kitsunai T."/>
            <person name="Tashiro H."/>
            <person name="Itoh M."/>
            <person name="Sumi N."/>
            <person name="Ishii Y."/>
            <person name="Nakamura S."/>
            <person name="Hazama M."/>
            <person name="Nishine T."/>
            <person name="Harada A."/>
            <person name="Yamamoto R."/>
            <person name="Matsumoto H."/>
            <person name="Sakaguchi S."/>
            <person name="Ikegami T."/>
            <person name="Kashiwagi K."/>
            <person name="Fujiwake S."/>
            <person name="Inoue K."/>
            <person name="Togawa Y."/>
            <person name="Izawa M."/>
            <person name="Ohara E."/>
            <person name="Watahiki M."/>
            <person name="Yoneda Y."/>
            <person name="Ishikawa T."/>
            <person name="Ozawa K."/>
            <person name="Tanaka T."/>
            <person name="Matsuura S."/>
            <person name="Kawai J."/>
            <person name="Okazaki Y."/>
            <person name="Muramatsu M."/>
            <person name="Inoue Y."/>
            <person name="Kira A."/>
            <person name="Hayashizaki Y."/>
        </authorList>
    </citation>
    <scope>NUCLEOTIDE SEQUENCE</scope>
    <source>
        <strain evidence="2">C57BL/6J</strain>
        <tissue evidence="2">Spinal ganglion</tissue>
    </source>
</reference>
<dbReference type="GeneID" id="72823"/>
<reference evidence="2" key="6">
    <citation type="journal article" date="2002" name="Nature">
        <title>Analysis of the mouse transcriptome based on functional annotation of 60,770 full-length cDNAs.</title>
        <authorList>
            <consortium name="The FANTOM Consortium and the RIKEN Genome Exploration Research Group Phase I and II Team"/>
        </authorList>
    </citation>
    <scope>NUCLEOTIDE SEQUENCE</scope>
    <source>
        <strain evidence="2">C57BL/6J</strain>
        <tissue evidence="2">Spinal ganglion</tissue>
    </source>
</reference>
<feature type="region of interest" description="Disordered" evidence="1">
    <location>
        <begin position="90"/>
        <end position="185"/>
    </location>
</feature>
<accession>Q8BKM8</accession>
<evidence type="ECO:0000256" key="1">
    <source>
        <dbReference type="SAM" id="MobiDB-lite"/>
    </source>
</evidence>
<feature type="region of interest" description="Disordered" evidence="1">
    <location>
        <begin position="1"/>
        <end position="56"/>
    </location>
</feature>
<proteinExistence type="evidence at transcript level"/>
<dbReference type="DNASU" id="72823"/>
<dbReference type="BioGRID-ORCS" id="72823">
    <property type="hits" value="1 hit in 76 CRISPR screens"/>
</dbReference>
<dbReference type="AlphaFoldDB" id="Q8BKM8"/>
<dbReference type="KEGG" id="mmu:72823"/>
<gene>
    <name evidence="3" type="primary">Pard3b</name>
    <name evidence="3" type="synonym">Als2cr19</name>
</gene>
<protein>
    <submittedName>
        <fullName evidence="2">Uncharacterized protein</fullName>
    </submittedName>
</protein>
<feature type="non-terminal residue" evidence="2">
    <location>
        <position position="1"/>
    </location>
</feature>
<dbReference type="CTD" id="117583"/>
<evidence type="ECO:0000313" key="3">
    <source>
        <dbReference type="MGI" id="MGI:1919301"/>
    </source>
</evidence>
<reference evidence="2" key="2">
    <citation type="journal article" date="2000" name="Genome Res.">
        <title>Normalization and subtraction of cap-trapper-selected cDNAs to prepare full-length cDNA libraries for rapid discovery of new genes.</title>
        <authorList>
            <person name="Carninci P."/>
            <person name="Shibata Y."/>
            <person name="Hayatsu N."/>
            <person name="Sugahara Y."/>
            <person name="Shibata K."/>
            <person name="Itoh M."/>
            <person name="Konno H."/>
            <person name="Okazaki Y."/>
            <person name="Muramatsu M."/>
            <person name="Hayashizaki Y."/>
        </authorList>
    </citation>
    <scope>NUCLEOTIDE SEQUENCE</scope>
    <source>
        <strain evidence="2">C57BL/6J</strain>
        <tissue evidence="2">Spinal ganglion</tissue>
    </source>
</reference>